<dbReference type="AlphaFoldDB" id="A0A521CYB5"/>
<dbReference type="InterPro" id="IPR005632">
    <property type="entry name" value="Chaperone_Skp"/>
</dbReference>
<sequence length="201" mass="23021">MNKNFSTLIKSFFGIAIVAVIVSACDSNKTSNTAKTESSPKKDEEKKSELIVYVNSDSLQKHYNYFTDVKKKLDDKNIVRQQQFESKGRAFQQDVARYQQNAGSLTAEQRQQTEQMLGKRQQEIGVLQQNLREQAAKEEQQEIEMLYNKITEYLKKYSKDHGYKMVISYSKGNSSILYADESLDVTADVLKGLNEEYKGGK</sequence>
<keyword evidence="2" id="KW-0732">Signal</keyword>
<dbReference type="EMBL" id="FXSZ01000005">
    <property type="protein sequence ID" value="SMO64423.1"/>
    <property type="molecule type" value="Genomic_DNA"/>
</dbReference>
<protein>
    <submittedName>
        <fullName evidence="3">Periplasmic chaperone for outer membrane proteins Skp</fullName>
    </submittedName>
</protein>
<organism evidence="3 4">
    <name type="scientific">Solitalea koreensis</name>
    <dbReference type="NCBI Taxonomy" id="543615"/>
    <lineage>
        <taxon>Bacteria</taxon>
        <taxon>Pseudomonadati</taxon>
        <taxon>Bacteroidota</taxon>
        <taxon>Sphingobacteriia</taxon>
        <taxon>Sphingobacteriales</taxon>
        <taxon>Sphingobacteriaceae</taxon>
        <taxon>Solitalea</taxon>
    </lineage>
</organism>
<dbReference type="Proteomes" id="UP000315971">
    <property type="component" value="Unassembled WGS sequence"/>
</dbReference>
<dbReference type="PROSITE" id="PS51257">
    <property type="entry name" value="PROKAR_LIPOPROTEIN"/>
    <property type="match status" value="1"/>
</dbReference>
<gene>
    <name evidence="3" type="ORF">SAMN06265350_10536</name>
</gene>
<dbReference type="PANTHER" id="PTHR35089:SF1">
    <property type="entry name" value="CHAPERONE PROTEIN SKP"/>
    <property type="match status" value="1"/>
</dbReference>
<dbReference type="GO" id="GO:0051082">
    <property type="term" value="F:unfolded protein binding"/>
    <property type="evidence" value="ECO:0007669"/>
    <property type="project" value="InterPro"/>
</dbReference>
<dbReference type="Gene3D" id="3.30.910.20">
    <property type="entry name" value="Skp domain"/>
    <property type="match status" value="1"/>
</dbReference>
<dbReference type="Pfam" id="PF03938">
    <property type="entry name" value="OmpH"/>
    <property type="match status" value="1"/>
</dbReference>
<dbReference type="GO" id="GO:0050821">
    <property type="term" value="P:protein stabilization"/>
    <property type="evidence" value="ECO:0007669"/>
    <property type="project" value="TreeGrafter"/>
</dbReference>
<dbReference type="RefSeq" id="WP_142603508.1">
    <property type="nucleotide sequence ID" value="NZ_FXSZ01000005.1"/>
</dbReference>
<dbReference type="SMART" id="SM00935">
    <property type="entry name" value="OmpH"/>
    <property type="match status" value="1"/>
</dbReference>
<keyword evidence="4" id="KW-1185">Reference proteome</keyword>
<reference evidence="3 4" key="1">
    <citation type="submission" date="2017-05" db="EMBL/GenBank/DDBJ databases">
        <authorList>
            <person name="Varghese N."/>
            <person name="Submissions S."/>
        </authorList>
    </citation>
    <scope>NUCLEOTIDE SEQUENCE [LARGE SCALE GENOMIC DNA]</scope>
    <source>
        <strain evidence="3 4">DSM 21342</strain>
    </source>
</reference>
<comment type="similarity">
    <text evidence="1">Belongs to the Skp family.</text>
</comment>
<dbReference type="InterPro" id="IPR024930">
    <property type="entry name" value="Skp_dom_sf"/>
</dbReference>
<evidence type="ECO:0000313" key="4">
    <source>
        <dbReference type="Proteomes" id="UP000315971"/>
    </source>
</evidence>
<dbReference type="GO" id="GO:0005829">
    <property type="term" value="C:cytosol"/>
    <property type="evidence" value="ECO:0007669"/>
    <property type="project" value="TreeGrafter"/>
</dbReference>
<name>A0A521CYB5_9SPHI</name>
<evidence type="ECO:0000313" key="3">
    <source>
        <dbReference type="EMBL" id="SMO64423.1"/>
    </source>
</evidence>
<accession>A0A521CYB5</accession>
<dbReference type="PANTHER" id="PTHR35089">
    <property type="entry name" value="CHAPERONE PROTEIN SKP"/>
    <property type="match status" value="1"/>
</dbReference>
<dbReference type="OrthoDB" id="1493259at2"/>
<evidence type="ECO:0000256" key="2">
    <source>
        <dbReference type="ARBA" id="ARBA00022729"/>
    </source>
</evidence>
<dbReference type="SUPFAM" id="SSF111384">
    <property type="entry name" value="OmpH-like"/>
    <property type="match status" value="1"/>
</dbReference>
<evidence type="ECO:0000256" key="1">
    <source>
        <dbReference type="ARBA" id="ARBA00009091"/>
    </source>
</evidence>
<proteinExistence type="inferred from homology"/>